<dbReference type="AlphaFoldDB" id="B0DS92"/>
<keyword evidence="4" id="KW-0131">Cell cycle</keyword>
<evidence type="ECO:0000256" key="3">
    <source>
        <dbReference type="ARBA" id="ARBA00023242"/>
    </source>
</evidence>
<dbReference type="EMBL" id="DS547130">
    <property type="protein sequence ID" value="EDR02507.1"/>
    <property type="molecule type" value="Genomic_DNA"/>
</dbReference>
<dbReference type="PANTHER" id="PTHR18937:SF12">
    <property type="entry name" value="STRUCTURAL MAINTENANCE OF CHROMOSOMES PROTEIN"/>
    <property type="match status" value="1"/>
</dbReference>
<evidence type="ECO:0000256" key="1">
    <source>
        <dbReference type="ARBA" id="ARBA00022618"/>
    </source>
</evidence>
<dbReference type="Gene3D" id="3.30.70.1620">
    <property type="match status" value="1"/>
</dbReference>
<dbReference type="GO" id="GO:0008278">
    <property type="term" value="C:cohesin complex"/>
    <property type="evidence" value="ECO:0007669"/>
    <property type="project" value="TreeGrafter"/>
</dbReference>
<dbReference type="GO" id="GO:0005524">
    <property type="term" value="F:ATP binding"/>
    <property type="evidence" value="ECO:0007669"/>
    <property type="project" value="InterPro"/>
</dbReference>
<dbReference type="PANTHER" id="PTHR18937">
    <property type="entry name" value="STRUCTURAL MAINTENANCE OF CHROMOSOMES SMC FAMILY MEMBER"/>
    <property type="match status" value="1"/>
</dbReference>
<protein>
    <submittedName>
        <fullName evidence="6">Predicted protein</fullName>
    </submittedName>
</protein>
<dbReference type="GeneID" id="6082519"/>
<dbReference type="RefSeq" id="XP_001886870.1">
    <property type="nucleotide sequence ID" value="XM_001886835.1"/>
</dbReference>
<dbReference type="SUPFAM" id="SSF75553">
    <property type="entry name" value="Smc hinge domain"/>
    <property type="match status" value="1"/>
</dbReference>
<dbReference type="OrthoDB" id="5575062at2759"/>
<dbReference type="InterPro" id="IPR010935">
    <property type="entry name" value="SMC_hinge"/>
</dbReference>
<sequence length="205" mass="23572">MQTEKGIKKAEKALASKKPELVTIEAHIMHATWKMNNTEKLKEEVVKDLKTRQENLFDRLRRDADKAQGNFTRDILIRTNVVNRKLDAEVDEKLQNVYQQLLQSGIDKHESEREARLKKTLASLQRIFPVKPINDKFRTFAKGAYLAVDVVQYEPAIERAIHHACGNALVCKTMEVARYVCYDKGQEVKAVALVLWKARSSIRVV</sequence>
<evidence type="ECO:0000313" key="6">
    <source>
        <dbReference type="EMBL" id="EDR02507.1"/>
    </source>
</evidence>
<name>B0DS92_LACBS</name>
<dbReference type="STRING" id="486041.B0DS92"/>
<keyword evidence="2" id="KW-0498">Mitosis</keyword>
<dbReference type="GO" id="GO:0005634">
    <property type="term" value="C:nucleus"/>
    <property type="evidence" value="ECO:0007669"/>
    <property type="project" value="TreeGrafter"/>
</dbReference>
<organism evidence="7">
    <name type="scientific">Laccaria bicolor (strain S238N-H82 / ATCC MYA-4686)</name>
    <name type="common">Bicoloured deceiver</name>
    <name type="synonym">Laccaria laccata var. bicolor</name>
    <dbReference type="NCBI Taxonomy" id="486041"/>
    <lineage>
        <taxon>Eukaryota</taxon>
        <taxon>Fungi</taxon>
        <taxon>Dikarya</taxon>
        <taxon>Basidiomycota</taxon>
        <taxon>Agaricomycotina</taxon>
        <taxon>Agaricomycetes</taxon>
        <taxon>Agaricomycetidae</taxon>
        <taxon>Agaricales</taxon>
        <taxon>Agaricineae</taxon>
        <taxon>Hydnangiaceae</taxon>
        <taxon>Laccaria</taxon>
    </lineage>
</organism>
<dbReference type="GO" id="GO:0003677">
    <property type="term" value="F:DNA binding"/>
    <property type="evidence" value="ECO:0007669"/>
    <property type="project" value="TreeGrafter"/>
</dbReference>
<evidence type="ECO:0000259" key="5">
    <source>
        <dbReference type="Pfam" id="PF06470"/>
    </source>
</evidence>
<dbReference type="GO" id="GO:0007062">
    <property type="term" value="P:sister chromatid cohesion"/>
    <property type="evidence" value="ECO:0007669"/>
    <property type="project" value="TreeGrafter"/>
</dbReference>
<evidence type="ECO:0000256" key="2">
    <source>
        <dbReference type="ARBA" id="ARBA00022776"/>
    </source>
</evidence>
<feature type="domain" description="SMC hinge" evidence="5">
    <location>
        <begin position="119"/>
        <end position="180"/>
    </location>
</feature>
<reference evidence="6 7" key="1">
    <citation type="journal article" date="2008" name="Nature">
        <title>The genome of Laccaria bicolor provides insights into mycorrhizal symbiosis.</title>
        <authorList>
            <person name="Martin F."/>
            <person name="Aerts A."/>
            <person name="Ahren D."/>
            <person name="Brun A."/>
            <person name="Danchin E.G.J."/>
            <person name="Duchaussoy F."/>
            <person name="Gibon J."/>
            <person name="Kohler A."/>
            <person name="Lindquist E."/>
            <person name="Pereda V."/>
            <person name="Salamov A."/>
            <person name="Shapiro H.J."/>
            <person name="Wuyts J."/>
            <person name="Blaudez D."/>
            <person name="Buee M."/>
            <person name="Brokstein P."/>
            <person name="Canbaeck B."/>
            <person name="Cohen D."/>
            <person name="Courty P.E."/>
            <person name="Coutinho P.M."/>
            <person name="Delaruelle C."/>
            <person name="Detter J.C."/>
            <person name="Deveau A."/>
            <person name="DiFazio S."/>
            <person name="Duplessis S."/>
            <person name="Fraissinet-Tachet L."/>
            <person name="Lucic E."/>
            <person name="Frey-Klett P."/>
            <person name="Fourrey C."/>
            <person name="Feussner I."/>
            <person name="Gay G."/>
            <person name="Grimwood J."/>
            <person name="Hoegger P.J."/>
            <person name="Jain P."/>
            <person name="Kilaru S."/>
            <person name="Labbe J."/>
            <person name="Lin Y.C."/>
            <person name="Legue V."/>
            <person name="Le Tacon F."/>
            <person name="Marmeisse R."/>
            <person name="Melayah D."/>
            <person name="Montanini B."/>
            <person name="Muratet M."/>
            <person name="Nehls U."/>
            <person name="Niculita-Hirzel H."/>
            <person name="Oudot-Le Secq M.P."/>
            <person name="Peter M."/>
            <person name="Quesneville H."/>
            <person name="Rajashekar B."/>
            <person name="Reich M."/>
            <person name="Rouhier N."/>
            <person name="Schmutz J."/>
            <person name="Yin T."/>
            <person name="Chalot M."/>
            <person name="Henrissat B."/>
            <person name="Kuees U."/>
            <person name="Lucas S."/>
            <person name="Van de Peer Y."/>
            <person name="Podila G.K."/>
            <person name="Polle A."/>
            <person name="Pukkila P.J."/>
            <person name="Richardson P.M."/>
            <person name="Rouze P."/>
            <person name="Sanders I.R."/>
            <person name="Stajich J.E."/>
            <person name="Tunlid A."/>
            <person name="Tuskan G."/>
            <person name="Grigoriev I.V."/>
        </authorList>
    </citation>
    <scope>NUCLEOTIDE SEQUENCE [LARGE SCALE GENOMIC DNA]</scope>
    <source>
        <strain evidence="7">S238N-H82 / ATCC MYA-4686</strain>
    </source>
</reference>
<dbReference type="HOGENOM" id="CLU_1337704_0_0_1"/>
<dbReference type="Pfam" id="PF06470">
    <property type="entry name" value="SMC_hinge"/>
    <property type="match status" value="1"/>
</dbReference>
<keyword evidence="3" id="KW-0539">Nucleus</keyword>
<keyword evidence="7" id="KW-1185">Reference proteome</keyword>
<evidence type="ECO:0000313" key="7">
    <source>
        <dbReference type="Proteomes" id="UP000001194"/>
    </source>
</evidence>
<dbReference type="InterPro" id="IPR036277">
    <property type="entry name" value="SMC_hinge_sf"/>
</dbReference>
<proteinExistence type="predicted"/>
<dbReference type="InParanoid" id="B0DS92"/>
<dbReference type="KEGG" id="lbc:LACBIDRAFT_332296"/>
<gene>
    <name evidence="6" type="ORF">LACBIDRAFT_332296</name>
</gene>
<dbReference type="Proteomes" id="UP000001194">
    <property type="component" value="Unassembled WGS sequence"/>
</dbReference>
<dbReference type="GO" id="GO:0051301">
    <property type="term" value="P:cell division"/>
    <property type="evidence" value="ECO:0007669"/>
    <property type="project" value="UniProtKB-KW"/>
</dbReference>
<accession>B0DS92</accession>
<evidence type="ECO:0000256" key="4">
    <source>
        <dbReference type="ARBA" id="ARBA00023306"/>
    </source>
</evidence>
<keyword evidence="1" id="KW-0132">Cell division</keyword>